<feature type="chain" id="PRO_5017312262" evidence="2">
    <location>
        <begin position="29"/>
        <end position="271"/>
    </location>
</feature>
<evidence type="ECO:0000313" key="4">
    <source>
        <dbReference type="Proteomes" id="UP000271554"/>
    </source>
</evidence>
<dbReference type="Proteomes" id="UP000271554">
    <property type="component" value="Chromosome"/>
</dbReference>
<feature type="transmembrane region" description="Helical" evidence="1">
    <location>
        <begin position="242"/>
        <end position="261"/>
    </location>
</feature>
<protein>
    <submittedName>
        <fullName evidence="3">Uncharacterized protein</fullName>
    </submittedName>
</protein>
<evidence type="ECO:0000256" key="2">
    <source>
        <dbReference type="SAM" id="SignalP"/>
    </source>
</evidence>
<organism evidence="3 4">
    <name type="scientific">Streptomyces hundungensis</name>
    <dbReference type="NCBI Taxonomy" id="1077946"/>
    <lineage>
        <taxon>Bacteria</taxon>
        <taxon>Bacillati</taxon>
        <taxon>Actinomycetota</taxon>
        <taxon>Actinomycetes</taxon>
        <taxon>Kitasatosporales</taxon>
        <taxon>Streptomycetaceae</taxon>
        <taxon>Streptomyces</taxon>
    </lineage>
</organism>
<feature type="signal peptide" evidence="2">
    <location>
        <begin position="1"/>
        <end position="28"/>
    </location>
</feature>
<evidence type="ECO:0000313" key="3">
    <source>
        <dbReference type="EMBL" id="AYG83592.1"/>
    </source>
</evidence>
<keyword evidence="1" id="KW-0472">Membrane</keyword>
<keyword evidence="2" id="KW-0732">Signal</keyword>
<sequence>MTTMKVTRLAPVTVAVALVALAAPHAVADQAPNASAQSRAAARQAASAPATLDTLSRFFARDGKVALTAAAPHIEGDAVPVYTLSPQFVAGKAGAPVAQLEYLASTAVASDGQKASLWTVPEGSSWKVVNIATGDDESRYATAGAAKLPGGTVFQEPQINAWYVAKDSKVLPLDEDAVKAIGAGGTSLAGYRQRVHRAYGDKLPGSAYDRAGEAGGYAEAPAATGVGSPLVPAAAAGGGTPLGPVSAGAGVVLVLGLGAAWRLRRRGAVRA</sequence>
<gene>
    <name evidence="3" type="ORF">DWB77_05790</name>
</gene>
<dbReference type="KEGG" id="shun:DWB77_05790"/>
<accession>A0A387HQL1</accession>
<dbReference type="EMBL" id="CP032698">
    <property type="protein sequence ID" value="AYG83592.1"/>
    <property type="molecule type" value="Genomic_DNA"/>
</dbReference>
<keyword evidence="4" id="KW-1185">Reference proteome</keyword>
<keyword evidence="1" id="KW-1133">Transmembrane helix</keyword>
<dbReference type="AlphaFoldDB" id="A0A387HQL1"/>
<reference evidence="3 4" key="1">
    <citation type="submission" date="2018-10" db="EMBL/GenBank/DDBJ databases">
        <title>Relationship between Morphology and Antimicrobial Activity in Streptomyces.</title>
        <authorList>
            <person name="Kang H.J."/>
            <person name="Kim S.B."/>
        </authorList>
    </citation>
    <scope>NUCLEOTIDE SEQUENCE [LARGE SCALE GENOMIC DNA]</scope>
    <source>
        <strain evidence="3 4">BH38</strain>
    </source>
</reference>
<keyword evidence="1" id="KW-0812">Transmembrane</keyword>
<name>A0A387HQL1_9ACTN</name>
<evidence type="ECO:0000256" key="1">
    <source>
        <dbReference type="SAM" id="Phobius"/>
    </source>
</evidence>
<proteinExistence type="predicted"/>